<proteinExistence type="predicted"/>
<feature type="region of interest" description="Disordered" evidence="5">
    <location>
        <begin position="1"/>
        <end position="25"/>
    </location>
</feature>
<gene>
    <name evidence="8" type="ORF">L227DRAFT_606640</name>
</gene>
<dbReference type="GO" id="GO:0016020">
    <property type="term" value="C:membrane"/>
    <property type="evidence" value="ECO:0007669"/>
    <property type="project" value="UniProtKB-SubCell"/>
</dbReference>
<dbReference type="EMBL" id="ML122251">
    <property type="protein sequence ID" value="RPD66560.1"/>
    <property type="molecule type" value="Genomic_DNA"/>
</dbReference>
<protein>
    <recommendedName>
        <fullName evidence="7">Amino acid transporter transmembrane domain-containing protein</fullName>
    </recommendedName>
</protein>
<feature type="compositionally biased region" description="Polar residues" evidence="5">
    <location>
        <begin position="1"/>
        <end position="22"/>
    </location>
</feature>
<dbReference type="OrthoDB" id="294730at2759"/>
<evidence type="ECO:0000313" key="9">
    <source>
        <dbReference type="Proteomes" id="UP000313359"/>
    </source>
</evidence>
<name>A0A5C2SSA3_9APHY</name>
<evidence type="ECO:0000259" key="7">
    <source>
        <dbReference type="Pfam" id="PF01490"/>
    </source>
</evidence>
<accession>A0A5C2SSA3</accession>
<sequence>MSSVPSEYDTRTSITWPTQGKSSRGPIGREVLGAAQMIFMVFTSGSHVLTGLIAFNAITAGAPCSVVWAAATAIVCLVLTLPRTLNGQSYLSIASFASIMGAILITMVGVGAAGRQGSVKVGVQLPFAAAFLSVVDIEGPYLEAHGVAYVDGMADLNYIPFFNDLLGVISSLFASNSWFTYGISGVFWFHLTPRSELWTTWKQRAKTVFWAAIVAQVQYRLLGMSMRG</sequence>
<dbReference type="STRING" id="1328759.A0A5C2SSA3"/>
<feature type="transmembrane region" description="Helical" evidence="6">
    <location>
        <begin position="93"/>
        <end position="113"/>
    </location>
</feature>
<dbReference type="AlphaFoldDB" id="A0A5C2SSA3"/>
<evidence type="ECO:0000256" key="3">
    <source>
        <dbReference type="ARBA" id="ARBA00022989"/>
    </source>
</evidence>
<keyword evidence="4 6" id="KW-0472">Membrane</keyword>
<feature type="transmembrane region" description="Helical" evidence="6">
    <location>
        <begin position="31"/>
        <end position="54"/>
    </location>
</feature>
<keyword evidence="9" id="KW-1185">Reference proteome</keyword>
<dbReference type="InterPro" id="IPR013057">
    <property type="entry name" value="AA_transpt_TM"/>
</dbReference>
<feature type="transmembrane region" description="Helical" evidence="6">
    <location>
        <begin position="165"/>
        <end position="189"/>
    </location>
</feature>
<keyword evidence="3 6" id="KW-1133">Transmembrane helix</keyword>
<dbReference type="Proteomes" id="UP000313359">
    <property type="component" value="Unassembled WGS sequence"/>
</dbReference>
<keyword evidence="2 6" id="KW-0812">Transmembrane</keyword>
<evidence type="ECO:0000256" key="5">
    <source>
        <dbReference type="SAM" id="MobiDB-lite"/>
    </source>
</evidence>
<evidence type="ECO:0000256" key="6">
    <source>
        <dbReference type="SAM" id="Phobius"/>
    </source>
</evidence>
<evidence type="ECO:0000256" key="4">
    <source>
        <dbReference type="ARBA" id="ARBA00023136"/>
    </source>
</evidence>
<evidence type="ECO:0000256" key="2">
    <source>
        <dbReference type="ARBA" id="ARBA00022692"/>
    </source>
</evidence>
<organism evidence="8 9">
    <name type="scientific">Lentinus tigrinus ALCF2SS1-6</name>
    <dbReference type="NCBI Taxonomy" id="1328759"/>
    <lineage>
        <taxon>Eukaryota</taxon>
        <taxon>Fungi</taxon>
        <taxon>Dikarya</taxon>
        <taxon>Basidiomycota</taxon>
        <taxon>Agaricomycotina</taxon>
        <taxon>Agaricomycetes</taxon>
        <taxon>Polyporales</taxon>
        <taxon>Polyporaceae</taxon>
        <taxon>Lentinus</taxon>
    </lineage>
</organism>
<reference evidence="8" key="1">
    <citation type="journal article" date="2018" name="Genome Biol. Evol.">
        <title>Genomics and development of Lentinus tigrinus, a white-rot wood-decaying mushroom with dimorphic fruiting bodies.</title>
        <authorList>
            <person name="Wu B."/>
            <person name="Xu Z."/>
            <person name="Knudson A."/>
            <person name="Carlson A."/>
            <person name="Chen N."/>
            <person name="Kovaka S."/>
            <person name="LaButti K."/>
            <person name="Lipzen A."/>
            <person name="Pennachio C."/>
            <person name="Riley R."/>
            <person name="Schakwitz W."/>
            <person name="Umezawa K."/>
            <person name="Ohm R.A."/>
            <person name="Grigoriev I.V."/>
            <person name="Nagy L.G."/>
            <person name="Gibbons J."/>
            <person name="Hibbett D."/>
        </authorList>
    </citation>
    <scope>NUCLEOTIDE SEQUENCE [LARGE SCALE GENOMIC DNA]</scope>
    <source>
        <strain evidence="8">ALCF2SS1-6</strain>
    </source>
</reference>
<evidence type="ECO:0000256" key="1">
    <source>
        <dbReference type="ARBA" id="ARBA00004370"/>
    </source>
</evidence>
<dbReference type="Pfam" id="PF01490">
    <property type="entry name" value="Aa_trans"/>
    <property type="match status" value="1"/>
</dbReference>
<feature type="transmembrane region" description="Helical" evidence="6">
    <location>
        <begin position="60"/>
        <end position="81"/>
    </location>
</feature>
<comment type="subcellular location">
    <subcellularLocation>
        <location evidence="1">Membrane</location>
    </subcellularLocation>
</comment>
<evidence type="ECO:0000313" key="8">
    <source>
        <dbReference type="EMBL" id="RPD66560.1"/>
    </source>
</evidence>
<feature type="domain" description="Amino acid transporter transmembrane" evidence="7">
    <location>
        <begin position="12"/>
        <end position="119"/>
    </location>
</feature>